<feature type="chain" id="PRO_5008674999" evidence="1">
    <location>
        <begin position="19"/>
        <end position="188"/>
    </location>
</feature>
<gene>
    <name evidence="2" type="ORF">CHUV0807_2262</name>
</gene>
<protein>
    <submittedName>
        <fullName evidence="2">Uncharacterized protein</fullName>
    </submittedName>
</protein>
<keyword evidence="1" id="KW-0732">Signal</keyword>
<name>A0A1C3H6N4_9GAMM</name>
<feature type="signal peptide" evidence="1">
    <location>
        <begin position="1"/>
        <end position="18"/>
    </location>
</feature>
<dbReference type="AlphaFoldDB" id="A0A1C3H6N4"/>
<dbReference type="EMBL" id="FKLO01000076">
    <property type="protein sequence ID" value="SAM70969.1"/>
    <property type="molecule type" value="Genomic_DNA"/>
</dbReference>
<sequence length="188" mass="20227">MKKPLLLLLAAYALPALAQTHYPTAVADGLEKMAAPCVQAKGSPYFKQALTVADLNIDGLPEYIVDGSRFVCKGAESAINQDGGGTVEIYTSQSDGSARLAFSHVAHGTYLKDDYSYAKAEADIAAGGDPKTAGNLSRLYLIVSGELCRKNRETEPESPCMRPLVWNIEKRQFEFNGVHATIGLSESK</sequence>
<proteinExistence type="predicted"/>
<organism evidence="2 3">
    <name type="scientific">Cardiobacterium hominis</name>
    <dbReference type="NCBI Taxonomy" id="2718"/>
    <lineage>
        <taxon>Bacteria</taxon>
        <taxon>Pseudomonadati</taxon>
        <taxon>Pseudomonadota</taxon>
        <taxon>Gammaproteobacteria</taxon>
        <taxon>Cardiobacteriales</taxon>
        <taxon>Cardiobacteriaceae</taxon>
        <taxon>Cardiobacterium</taxon>
    </lineage>
</organism>
<evidence type="ECO:0000313" key="2">
    <source>
        <dbReference type="EMBL" id="SAM70969.1"/>
    </source>
</evidence>
<evidence type="ECO:0000313" key="3">
    <source>
        <dbReference type="Proteomes" id="UP000190837"/>
    </source>
</evidence>
<dbReference type="Proteomes" id="UP000190837">
    <property type="component" value="Unassembled WGS sequence"/>
</dbReference>
<dbReference type="RefSeq" id="WP_079541956.1">
    <property type="nucleotide sequence ID" value="NZ_CAUQEP010000011.1"/>
</dbReference>
<reference evidence="3" key="1">
    <citation type="submission" date="2016-04" db="EMBL/GenBank/DDBJ databases">
        <authorList>
            <person name="Tagini F."/>
        </authorList>
    </citation>
    <scope>NUCLEOTIDE SEQUENCE [LARGE SCALE GENOMIC DNA]</scope>
    <source>
        <strain evidence="3">CHUV0807</strain>
    </source>
</reference>
<accession>A0A1C3H6N4</accession>
<evidence type="ECO:0000256" key="1">
    <source>
        <dbReference type="SAM" id="SignalP"/>
    </source>
</evidence>